<dbReference type="Proteomes" id="UP000232164">
    <property type="component" value="Unassembled WGS sequence"/>
</dbReference>
<comment type="subcellular location">
    <subcellularLocation>
        <location evidence="1">Bacterial flagellum basal body</location>
    </subcellularLocation>
</comment>
<name>A0A2N0CYR7_RHISU</name>
<dbReference type="STRING" id="1041146.GCA_000427985_03570"/>
<evidence type="ECO:0000256" key="2">
    <source>
        <dbReference type="ARBA" id="ARBA00009677"/>
    </source>
</evidence>
<keyword evidence="5" id="KW-0966">Cell projection</keyword>
<dbReference type="Pfam" id="PF00460">
    <property type="entry name" value="Flg_bb_rod"/>
    <property type="match status" value="1"/>
</dbReference>
<feature type="domain" description="Flagellar basal-body/hook protein C-terminal" evidence="4">
    <location>
        <begin position="48"/>
        <end position="85"/>
    </location>
</feature>
<dbReference type="RefSeq" id="WP_027512447.1">
    <property type="nucleotide sequence ID" value="NZ_CP104143.1"/>
</dbReference>
<dbReference type="InterPro" id="IPR001444">
    <property type="entry name" value="Flag_bb_rod_N"/>
</dbReference>
<evidence type="ECO:0000313" key="5">
    <source>
        <dbReference type="EMBL" id="PKA39003.1"/>
    </source>
</evidence>
<dbReference type="EMBL" id="CP104143">
    <property type="protein sequence ID" value="UWU15919.1"/>
    <property type="molecule type" value="Genomic_DNA"/>
</dbReference>
<dbReference type="AlphaFoldDB" id="A0A2N0CYR7"/>
<comment type="similarity">
    <text evidence="2">Belongs to the flagella basal body rod proteins family.</text>
</comment>
<sequence length="91" mass="9693">MNVSSVMNTALSGMRTQTSKVSAIASNVANISTPGDSRVDPDTLTANEGQSVDPLMELTSLIQAEQSFKANAVVFEAGADMWELLMSIKRD</sequence>
<reference evidence="6" key="3">
    <citation type="submission" date="2022-09" db="EMBL/GenBank/DDBJ databases">
        <title>Australian commercial rhizobial inoculants.</title>
        <authorList>
            <person name="Kohlmeier M.G."/>
            <person name="O'Hara G.W."/>
            <person name="Colombi E."/>
            <person name="Ramsay J.P."/>
            <person name="Terpolilli J."/>
        </authorList>
    </citation>
    <scope>NUCLEOTIDE SEQUENCE</scope>
    <source>
        <strain evidence="6">WSM1592</strain>
    </source>
</reference>
<keyword evidence="5" id="KW-0282">Flagellum</keyword>
<dbReference type="InterPro" id="IPR010930">
    <property type="entry name" value="Flg_bb/hook_C_dom"/>
</dbReference>
<dbReference type="Proteomes" id="UP001060123">
    <property type="component" value="Chromosome"/>
</dbReference>
<protein>
    <submittedName>
        <fullName evidence="6">Flagellar basal body protein</fullName>
    </submittedName>
    <submittedName>
        <fullName evidence="5">Flagellar basal body rod protein</fullName>
    </submittedName>
</protein>
<evidence type="ECO:0000259" key="4">
    <source>
        <dbReference type="Pfam" id="PF06429"/>
    </source>
</evidence>
<dbReference type="Pfam" id="PF06429">
    <property type="entry name" value="Flg_bbr_C"/>
    <property type="match status" value="1"/>
</dbReference>
<gene>
    <name evidence="5" type="ORF">CWR43_34780</name>
    <name evidence="6" type="ORF">N2599_07970</name>
</gene>
<organism evidence="5 7">
    <name type="scientific">Rhizobium sullae</name>
    <name type="common">Rhizobium hedysari</name>
    <dbReference type="NCBI Taxonomy" id="50338"/>
    <lineage>
        <taxon>Bacteria</taxon>
        <taxon>Pseudomonadati</taxon>
        <taxon>Pseudomonadota</taxon>
        <taxon>Alphaproteobacteria</taxon>
        <taxon>Hyphomicrobiales</taxon>
        <taxon>Rhizobiaceae</taxon>
        <taxon>Rhizobium/Agrobacterium group</taxon>
        <taxon>Rhizobium</taxon>
    </lineage>
</organism>
<reference evidence="5 7" key="2">
    <citation type="submission" date="2017-12" db="EMBL/GenBank/DDBJ databases">
        <title>Genome sequence of Rhizobium sullae HCNT1 isolated from Sulla coronaria nodules and featuring peculiar denitrification phenotypes.</title>
        <authorList>
            <person name="De Diego-Diaz B."/>
            <person name="Treu L."/>
            <person name="Campanaro S."/>
            <person name="Da Silva Duarte V."/>
            <person name="Basaglia M."/>
            <person name="Favaro L."/>
            <person name="Casella S."/>
            <person name="Squartini A."/>
        </authorList>
    </citation>
    <scope>NUCLEOTIDE SEQUENCE [LARGE SCALE GENOMIC DNA]</scope>
    <source>
        <strain evidence="5 7">HCNT1</strain>
    </source>
</reference>
<evidence type="ECO:0000256" key="1">
    <source>
        <dbReference type="ARBA" id="ARBA00004117"/>
    </source>
</evidence>
<evidence type="ECO:0000313" key="6">
    <source>
        <dbReference type="EMBL" id="UWU15919.1"/>
    </source>
</evidence>
<reference evidence="5 7" key="1">
    <citation type="submission" date="2017-11" db="EMBL/GenBank/DDBJ databases">
        <authorList>
            <person name="Han C.G."/>
        </authorList>
    </citation>
    <scope>NUCLEOTIDE SEQUENCE [LARGE SCALE GENOMIC DNA]</scope>
    <source>
        <strain evidence="5 7">HCNT1</strain>
    </source>
</reference>
<evidence type="ECO:0000313" key="7">
    <source>
        <dbReference type="Proteomes" id="UP000232164"/>
    </source>
</evidence>
<evidence type="ECO:0000313" key="8">
    <source>
        <dbReference type="Proteomes" id="UP001060123"/>
    </source>
</evidence>
<feature type="domain" description="Flagellar basal body rod protein N-terminal" evidence="3">
    <location>
        <begin position="7"/>
        <end position="35"/>
    </location>
</feature>
<dbReference type="GO" id="GO:0009425">
    <property type="term" value="C:bacterial-type flagellum basal body"/>
    <property type="evidence" value="ECO:0007669"/>
    <property type="project" value="UniProtKB-SubCell"/>
</dbReference>
<proteinExistence type="inferred from homology"/>
<accession>A0A2N0CYR7</accession>
<dbReference type="EMBL" id="PIQN01000033">
    <property type="protein sequence ID" value="PKA39003.1"/>
    <property type="molecule type" value="Genomic_DNA"/>
</dbReference>
<evidence type="ECO:0000259" key="3">
    <source>
        <dbReference type="Pfam" id="PF00460"/>
    </source>
</evidence>
<keyword evidence="5" id="KW-0969">Cilium</keyword>
<keyword evidence="8" id="KW-1185">Reference proteome</keyword>